<dbReference type="EnsemblPlants" id="Solyc11g043175.1.1">
    <property type="protein sequence ID" value="Solyc11g043175.1.1"/>
    <property type="gene ID" value="Solyc11g043175.1"/>
</dbReference>
<reference evidence="1" key="1">
    <citation type="journal article" date="2012" name="Nature">
        <title>The tomato genome sequence provides insights into fleshy fruit evolution.</title>
        <authorList>
            <consortium name="Tomato Genome Consortium"/>
        </authorList>
    </citation>
    <scope>NUCLEOTIDE SEQUENCE [LARGE SCALE GENOMIC DNA]</scope>
    <source>
        <strain evidence="1">cv. Heinz 1706</strain>
    </source>
</reference>
<proteinExistence type="predicted"/>
<name>A0A3Q7IWD6_SOLLC</name>
<evidence type="ECO:0000313" key="1">
    <source>
        <dbReference type="EnsemblPlants" id="Solyc11g043175.1.1"/>
    </source>
</evidence>
<dbReference type="PANTHER" id="PTHR11439:SF469">
    <property type="entry name" value="REVERSE TRANSCRIPTASE TY1_COPIA-TYPE DOMAIN-CONTAINING PROTEIN"/>
    <property type="match status" value="1"/>
</dbReference>
<keyword evidence="2" id="KW-1185">Reference proteome</keyword>
<dbReference type="Proteomes" id="UP000004994">
    <property type="component" value="Chromosome 11"/>
</dbReference>
<dbReference type="AlphaFoldDB" id="A0A3Q7IWD6"/>
<sequence length="91" mass="10592">VDESPLLSDPSYYQKLIGKLNFLNSTRLDIAYGVQHLIQFMHAPREPYLQAVFNMLRYLKLDITLAFLYDYTVHIFVIKIGPHALIPENLL</sequence>
<protein>
    <submittedName>
        <fullName evidence="1">Uncharacterized protein</fullName>
    </submittedName>
</protein>
<dbReference type="PANTHER" id="PTHR11439">
    <property type="entry name" value="GAG-POL-RELATED RETROTRANSPOSON"/>
    <property type="match status" value="1"/>
</dbReference>
<reference evidence="1" key="2">
    <citation type="submission" date="2019-01" db="UniProtKB">
        <authorList>
            <consortium name="EnsemblPlants"/>
        </authorList>
    </citation>
    <scope>IDENTIFICATION</scope>
    <source>
        <strain evidence="1">cv. Heinz 1706</strain>
    </source>
</reference>
<dbReference type="Gramene" id="Solyc11g043175.1.1">
    <property type="protein sequence ID" value="Solyc11g043175.1.1"/>
    <property type="gene ID" value="Solyc11g043175.1"/>
</dbReference>
<accession>A0A3Q7IWD6</accession>
<evidence type="ECO:0000313" key="2">
    <source>
        <dbReference type="Proteomes" id="UP000004994"/>
    </source>
</evidence>
<dbReference type="InParanoid" id="A0A3Q7IWD6"/>
<organism evidence="1">
    <name type="scientific">Solanum lycopersicum</name>
    <name type="common">Tomato</name>
    <name type="synonym">Lycopersicon esculentum</name>
    <dbReference type="NCBI Taxonomy" id="4081"/>
    <lineage>
        <taxon>Eukaryota</taxon>
        <taxon>Viridiplantae</taxon>
        <taxon>Streptophyta</taxon>
        <taxon>Embryophyta</taxon>
        <taxon>Tracheophyta</taxon>
        <taxon>Spermatophyta</taxon>
        <taxon>Magnoliopsida</taxon>
        <taxon>eudicotyledons</taxon>
        <taxon>Gunneridae</taxon>
        <taxon>Pentapetalae</taxon>
        <taxon>asterids</taxon>
        <taxon>lamiids</taxon>
        <taxon>Solanales</taxon>
        <taxon>Solanaceae</taxon>
        <taxon>Solanoideae</taxon>
        <taxon>Solaneae</taxon>
        <taxon>Solanum</taxon>
        <taxon>Solanum subgen. Lycopersicon</taxon>
    </lineage>
</organism>